<dbReference type="PANTHER" id="PTHR34153">
    <property type="entry name" value="SI:CH211-262H13.3-RELATED-RELATED"/>
    <property type="match status" value="1"/>
</dbReference>
<feature type="domain" description="DUF4806" evidence="1">
    <location>
        <begin position="3"/>
        <end position="87"/>
    </location>
</feature>
<name>A0A9P0AR52_BRAAE</name>
<dbReference type="Pfam" id="PF16064">
    <property type="entry name" value="DUF4806"/>
    <property type="match status" value="1"/>
</dbReference>
<dbReference type="OrthoDB" id="8180383at2759"/>
<dbReference type="AlphaFoldDB" id="A0A9P0AR52"/>
<evidence type="ECO:0000313" key="3">
    <source>
        <dbReference type="Proteomes" id="UP001154078"/>
    </source>
</evidence>
<evidence type="ECO:0000259" key="1">
    <source>
        <dbReference type="Pfam" id="PF16064"/>
    </source>
</evidence>
<protein>
    <recommendedName>
        <fullName evidence="1">DUF4806 domain-containing protein</fullName>
    </recommendedName>
</protein>
<gene>
    <name evidence="2" type="ORF">MELIAE_LOCUS1415</name>
</gene>
<dbReference type="Proteomes" id="UP001154078">
    <property type="component" value="Chromosome 1"/>
</dbReference>
<keyword evidence="3" id="KW-1185">Reference proteome</keyword>
<dbReference type="InterPro" id="IPR032071">
    <property type="entry name" value="DUF4806"/>
</dbReference>
<dbReference type="EMBL" id="OV121132">
    <property type="protein sequence ID" value="CAH0547423.1"/>
    <property type="molecule type" value="Genomic_DNA"/>
</dbReference>
<accession>A0A9P0AR52</accession>
<organism evidence="2 3">
    <name type="scientific">Brassicogethes aeneus</name>
    <name type="common">Rape pollen beetle</name>
    <name type="synonym">Meligethes aeneus</name>
    <dbReference type="NCBI Taxonomy" id="1431903"/>
    <lineage>
        <taxon>Eukaryota</taxon>
        <taxon>Metazoa</taxon>
        <taxon>Ecdysozoa</taxon>
        <taxon>Arthropoda</taxon>
        <taxon>Hexapoda</taxon>
        <taxon>Insecta</taxon>
        <taxon>Pterygota</taxon>
        <taxon>Neoptera</taxon>
        <taxon>Endopterygota</taxon>
        <taxon>Coleoptera</taxon>
        <taxon>Polyphaga</taxon>
        <taxon>Cucujiformia</taxon>
        <taxon>Nitidulidae</taxon>
        <taxon>Meligethinae</taxon>
        <taxon>Brassicogethes</taxon>
    </lineage>
</organism>
<evidence type="ECO:0000313" key="2">
    <source>
        <dbReference type="EMBL" id="CAH0547423.1"/>
    </source>
</evidence>
<reference evidence="2" key="1">
    <citation type="submission" date="2021-12" db="EMBL/GenBank/DDBJ databases">
        <authorList>
            <person name="King R."/>
        </authorList>
    </citation>
    <scope>NUCLEOTIDE SEQUENCE</scope>
</reference>
<dbReference type="PANTHER" id="PTHR34153:SF2">
    <property type="entry name" value="SI:CH211-262H13.3-RELATED"/>
    <property type="match status" value="1"/>
</dbReference>
<proteinExistence type="predicted"/>
<sequence>MLPFKTINELEEFDKRLADVETFRQTTMYMKNIGGPNQMEHVQKILQKFLSDEVAFHYNVGGKLLKKTDSRKRKRSFKNTKLFDCIIAGTKAEHTIVENRLKFKIGKWLAGANLRLILQRKRRAREIL</sequence>